<dbReference type="OrthoDB" id="2351940at2759"/>
<sequence>MTQVPLELHSCDGGSYDGDRYYNYPSTEYCPENALRNDGSVYCTKNSRCNMILQHVDKKCFTLQRLVIRAPSSGYTSPDSVREGMIFVTMDDNNLLTRTNYSIRYEDYNDEREDDSEDEIENRRAIRLPQADPCDTTQEDRESQPLIESSTTPGLLYRGRTAINLRDTDVGPSRIEATPDAAGIAAQIPLLEPHATFYNRDNKNKCVINFEPAISGRFILAKFFAGHMDDNIDIEFIGAYGYVGRRFFPATTPR</sequence>
<dbReference type="Proteomes" id="UP000277580">
    <property type="component" value="Unassembled WGS sequence"/>
</dbReference>
<keyword evidence="3" id="KW-1185">Reference proteome</keyword>
<evidence type="ECO:0008006" key="4">
    <source>
        <dbReference type="Google" id="ProtNLM"/>
    </source>
</evidence>
<evidence type="ECO:0000256" key="1">
    <source>
        <dbReference type="SAM" id="MobiDB-lite"/>
    </source>
</evidence>
<evidence type="ECO:0000313" key="3">
    <source>
        <dbReference type="Proteomes" id="UP000277580"/>
    </source>
</evidence>
<feature type="compositionally biased region" description="Acidic residues" evidence="1">
    <location>
        <begin position="108"/>
        <end position="120"/>
    </location>
</feature>
<reference evidence="2 3" key="1">
    <citation type="journal article" date="2018" name="Nat. Ecol. Evol.">
        <title>Pezizomycetes genomes reveal the molecular basis of ectomycorrhizal truffle lifestyle.</title>
        <authorList>
            <person name="Murat C."/>
            <person name="Payen T."/>
            <person name="Noel B."/>
            <person name="Kuo A."/>
            <person name="Morin E."/>
            <person name="Chen J."/>
            <person name="Kohler A."/>
            <person name="Krizsan K."/>
            <person name="Balestrini R."/>
            <person name="Da Silva C."/>
            <person name="Montanini B."/>
            <person name="Hainaut M."/>
            <person name="Levati E."/>
            <person name="Barry K.W."/>
            <person name="Belfiori B."/>
            <person name="Cichocki N."/>
            <person name="Clum A."/>
            <person name="Dockter R.B."/>
            <person name="Fauchery L."/>
            <person name="Guy J."/>
            <person name="Iotti M."/>
            <person name="Le Tacon F."/>
            <person name="Lindquist E.A."/>
            <person name="Lipzen A."/>
            <person name="Malagnac F."/>
            <person name="Mello A."/>
            <person name="Molinier V."/>
            <person name="Miyauchi S."/>
            <person name="Poulain J."/>
            <person name="Riccioni C."/>
            <person name="Rubini A."/>
            <person name="Sitrit Y."/>
            <person name="Splivallo R."/>
            <person name="Traeger S."/>
            <person name="Wang M."/>
            <person name="Zifcakova L."/>
            <person name="Wipf D."/>
            <person name="Zambonelli A."/>
            <person name="Paolocci F."/>
            <person name="Nowrousian M."/>
            <person name="Ottonello S."/>
            <person name="Baldrian P."/>
            <person name="Spatafora J.W."/>
            <person name="Henrissat B."/>
            <person name="Nagy L.G."/>
            <person name="Aury J.M."/>
            <person name="Wincker P."/>
            <person name="Grigoriev I.V."/>
            <person name="Bonfante P."/>
            <person name="Martin F.M."/>
        </authorList>
    </citation>
    <scope>NUCLEOTIDE SEQUENCE [LARGE SCALE GENOMIC DNA]</scope>
    <source>
        <strain evidence="2 3">CCBAS932</strain>
    </source>
</reference>
<gene>
    <name evidence="2" type="ORF">P167DRAFT_570790</name>
</gene>
<feature type="region of interest" description="Disordered" evidence="1">
    <location>
        <begin position="108"/>
        <end position="147"/>
    </location>
</feature>
<dbReference type="AlphaFoldDB" id="A0A3N4L614"/>
<dbReference type="STRING" id="1392247.A0A3N4L614"/>
<dbReference type="EMBL" id="ML119110">
    <property type="protein sequence ID" value="RPB16071.1"/>
    <property type="molecule type" value="Genomic_DNA"/>
</dbReference>
<accession>A0A3N4L614</accession>
<protein>
    <recommendedName>
        <fullName evidence="4">SUN domain-containing protein</fullName>
    </recommendedName>
</protein>
<proteinExistence type="predicted"/>
<evidence type="ECO:0000313" key="2">
    <source>
        <dbReference type="EMBL" id="RPB16071.1"/>
    </source>
</evidence>
<organism evidence="2 3">
    <name type="scientific">Morchella conica CCBAS932</name>
    <dbReference type="NCBI Taxonomy" id="1392247"/>
    <lineage>
        <taxon>Eukaryota</taxon>
        <taxon>Fungi</taxon>
        <taxon>Dikarya</taxon>
        <taxon>Ascomycota</taxon>
        <taxon>Pezizomycotina</taxon>
        <taxon>Pezizomycetes</taxon>
        <taxon>Pezizales</taxon>
        <taxon>Morchellaceae</taxon>
        <taxon>Morchella</taxon>
    </lineage>
</organism>
<name>A0A3N4L614_9PEZI</name>
<dbReference type="InParanoid" id="A0A3N4L614"/>